<feature type="compositionally biased region" description="Basic residues" evidence="1">
    <location>
        <begin position="29"/>
        <end position="41"/>
    </location>
</feature>
<evidence type="ECO:0000313" key="3">
    <source>
        <dbReference type="Proteomes" id="UP000625711"/>
    </source>
</evidence>
<accession>A0A834MJE4</accession>
<organism evidence="2 3">
    <name type="scientific">Rhynchophorus ferrugineus</name>
    <name type="common">Red palm weevil</name>
    <name type="synonym">Curculio ferrugineus</name>
    <dbReference type="NCBI Taxonomy" id="354439"/>
    <lineage>
        <taxon>Eukaryota</taxon>
        <taxon>Metazoa</taxon>
        <taxon>Ecdysozoa</taxon>
        <taxon>Arthropoda</taxon>
        <taxon>Hexapoda</taxon>
        <taxon>Insecta</taxon>
        <taxon>Pterygota</taxon>
        <taxon>Neoptera</taxon>
        <taxon>Endopterygota</taxon>
        <taxon>Coleoptera</taxon>
        <taxon>Polyphaga</taxon>
        <taxon>Cucujiformia</taxon>
        <taxon>Curculionidae</taxon>
        <taxon>Dryophthorinae</taxon>
        <taxon>Rhynchophorus</taxon>
    </lineage>
</organism>
<proteinExistence type="predicted"/>
<feature type="region of interest" description="Disordered" evidence="1">
    <location>
        <begin position="29"/>
        <end position="51"/>
    </location>
</feature>
<name>A0A834MJE4_RHYFE</name>
<feature type="region of interest" description="Disordered" evidence="1">
    <location>
        <begin position="68"/>
        <end position="131"/>
    </location>
</feature>
<dbReference type="Proteomes" id="UP000625711">
    <property type="component" value="Unassembled WGS sequence"/>
</dbReference>
<sequence>MHATGHVLAVAKQHMSTLFLNGETFSGAGRRRRYTHSHHKRGADATEGRKPDGLMAVWSGWRAIATRTKGDRRGRSRAVDRRRKNTTCLKIPTRQTDGRQAGRSKTRRGGSGVLSRHVPESGSSRALDNPLCASDEDGLGRQIKTEANIKGYTRDREQVQCIECGQRERPSCLRLRRAGLSRNKGRKYTNWHWWDKVAGRRGFSAADAARTRHARRTEIVWRRWQCAAAAADCHVFCLGIDATAASDELSRALRHAKPTKNLPFK</sequence>
<keyword evidence="3" id="KW-1185">Reference proteome</keyword>
<feature type="compositionally biased region" description="Basic and acidic residues" evidence="1">
    <location>
        <begin position="68"/>
        <end position="79"/>
    </location>
</feature>
<protein>
    <submittedName>
        <fullName evidence="2">Uncharacterized protein</fullName>
    </submittedName>
</protein>
<feature type="compositionally biased region" description="Basic and acidic residues" evidence="1">
    <location>
        <begin position="42"/>
        <end position="51"/>
    </location>
</feature>
<gene>
    <name evidence="2" type="ORF">GWI33_005703</name>
</gene>
<evidence type="ECO:0000313" key="2">
    <source>
        <dbReference type="EMBL" id="KAF7280604.1"/>
    </source>
</evidence>
<evidence type="ECO:0000256" key="1">
    <source>
        <dbReference type="SAM" id="MobiDB-lite"/>
    </source>
</evidence>
<comment type="caution">
    <text evidence="2">The sequence shown here is derived from an EMBL/GenBank/DDBJ whole genome shotgun (WGS) entry which is preliminary data.</text>
</comment>
<reference evidence="2" key="1">
    <citation type="submission" date="2020-08" db="EMBL/GenBank/DDBJ databases">
        <title>Genome sequencing and assembly of the red palm weevil Rhynchophorus ferrugineus.</title>
        <authorList>
            <person name="Dias G.B."/>
            <person name="Bergman C.M."/>
            <person name="Manee M."/>
        </authorList>
    </citation>
    <scope>NUCLEOTIDE SEQUENCE</scope>
    <source>
        <strain evidence="2">AA-2017</strain>
        <tissue evidence="2">Whole larva</tissue>
    </source>
</reference>
<dbReference type="AlphaFoldDB" id="A0A834MJE4"/>
<dbReference type="EMBL" id="JAACXV010000281">
    <property type="protein sequence ID" value="KAF7280604.1"/>
    <property type="molecule type" value="Genomic_DNA"/>
</dbReference>